<evidence type="ECO:0000256" key="3">
    <source>
        <dbReference type="ARBA" id="ARBA00022837"/>
    </source>
</evidence>
<dbReference type="CDD" id="cd01081">
    <property type="entry name" value="Aldose_epim"/>
    <property type="match status" value="1"/>
</dbReference>
<dbReference type="Pfam" id="PF01263">
    <property type="entry name" value="Aldose_epim"/>
    <property type="match status" value="1"/>
</dbReference>
<keyword evidence="3" id="KW-0106">Calcium</keyword>
<reference evidence="4" key="1">
    <citation type="submission" date="2023-02" db="EMBL/GenBank/DDBJ databases">
        <title>Polaribacter ponticola sp. nov., isolated from seawater.</title>
        <authorList>
            <person name="Baek J.H."/>
            <person name="Kim J.M."/>
            <person name="Choi D.G."/>
            <person name="Jeon C.O."/>
        </authorList>
    </citation>
    <scope>NUCLEOTIDE SEQUENCE</scope>
    <source>
        <strain evidence="4">MSW5</strain>
    </source>
</reference>
<comment type="caution">
    <text evidence="4">The sequence shown here is derived from an EMBL/GenBank/DDBJ whole genome shotgun (WGS) entry which is preliminary data.</text>
</comment>
<dbReference type="EMBL" id="JAOSLC020000003">
    <property type="protein sequence ID" value="MDD7915289.1"/>
    <property type="molecule type" value="Genomic_DNA"/>
</dbReference>
<comment type="cofactor">
    <cofactor evidence="1">
        <name>Ca(2+)</name>
        <dbReference type="ChEBI" id="CHEBI:29108"/>
    </cofactor>
</comment>
<name>A0ABT5SBV7_9FLAO</name>
<sequence length="296" mass="34426">MENDFAYLDLKNGKESAKAKISLHEGGRLMELQFNGIYIIKDQPSSKYKDTFASSILFPFANRIKNGLYSFNGKEYQLNCNENGRNNALHGLVFDKKFEIIDRDLKYNSCAITLLYQEKEKSIGFPFLYNIYITYTLKDNNINVSVKIKNTDKNSFPFTLGWHPYFLSNDLYNSSLNFKSNEKIQFDKNLITSGFTTYNQEMPLQIKDNQLDDSYILKTNLIEFTTPLYHIKLDTNTAENFLQTYTPENRNTIAIEPMTGICDSFNNKKGLQTLHSNDEFTTQWNVTFYKKTIPNE</sequence>
<comment type="subunit">
    <text evidence="2">Monomer.</text>
</comment>
<organism evidence="4 5">
    <name type="scientific">Polaribacter ponticola</name>
    <dbReference type="NCBI Taxonomy" id="2978475"/>
    <lineage>
        <taxon>Bacteria</taxon>
        <taxon>Pseudomonadati</taxon>
        <taxon>Bacteroidota</taxon>
        <taxon>Flavobacteriia</taxon>
        <taxon>Flavobacteriales</taxon>
        <taxon>Flavobacteriaceae</taxon>
    </lineage>
</organism>
<accession>A0ABT5SBV7</accession>
<evidence type="ECO:0000256" key="1">
    <source>
        <dbReference type="ARBA" id="ARBA00001913"/>
    </source>
</evidence>
<keyword evidence="5" id="KW-1185">Reference proteome</keyword>
<dbReference type="RefSeq" id="WP_274270468.1">
    <property type="nucleotide sequence ID" value="NZ_JAOSLC020000003.1"/>
</dbReference>
<evidence type="ECO:0000313" key="4">
    <source>
        <dbReference type="EMBL" id="MDD7915289.1"/>
    </source>
</evidence>
<dbReference type="InterPro" id="IPR011013">
    <property type="entry name" value="Gal_mutarotase_sf_dom"/>
</dbReference>
<dbReference type="PANTHER" id="PTHR10091:SF0">
    <property type="entry name" value="GALACTOSE MUTAROTASE"/>
    <property type="match status" value="1"/>
</dbReference>
<dbReference type="InterPro" id="IPR014718">
    <property type="entry name" value="GH-type_carb-bd"/>
</dbReference>
<dbReference type="Gene3D" id="2.70.98.10">
    <property type="match status" value="1"/>
</dbReference>
<dbReference type="InterPro" id="IPR008183">
    <property type="entry name" value="Aldose_1/G6P_1-epimerase"/>
</dbReference>
<gene>
    <name evidence="4" type="ORF">N5A56_013105</name>
</gene>
<dbReference type="SUPFAM" id="SSF74650">
    <property type="entry name" value="Galactose mutarotase-like"/>
    <property type="match status" value="1"/>
</dbReference>
<protein>
    <submittedName>
        <fullName evidence="4">Aldose 1-epimerase</fullName>
    </submittedName>
</protein>
<dbReference type="PANTHER" id="PTHR10091">
    <property type="entry name" value="ALDOSE-1-EPIMERASE"/>
    <property type="match status" value="1"/>
</dbReference>
<evidence type="ECO:0000256" key="2">
    <source>
        <dbReference type="ARBA" id="ARBA00011245"/>
    </source>
</evidence>
<dbReference type="Proteomes" id="UP001151478">
    <property type="component" value="Unassembled WGS sequence"/>
</dbReference>
<proteinExistence type="predicted"/>
<evidence type="ECO:0000313" key="5">
    <source>
        <dbReference type="Proteomes" id="UP001151478"/>
    </source>
</evidence>